<dbReference type="AlphaFoldDB" id="A0A7W9BGZ9"/>
<protein>
    <submittedName>
        <fullName evidence="2">Putative SOS response-associated peptidase YedK</fullName>
    </submittedName>
</protein>
<dbReference type="InterPro" id="IPR036590">
    <property type="entry name" value="SRAP-like"/>
</dbReference>
<gene>
    <name evidence="2" type="ORF">FHS94_003920</name>
</gene>
<reference evidence="2 3" key="1">
    <citation type="submission" date="2020-08" db="EMBL/GenBank/DDBJ databases">
        <title>Genomic Encyclopedia of Type Strains, Phase IV (KMG-IV): sequencing the most valuable type-strain genomes for metagenomic binning, comparative biology and taxonomic classification.</title>
        <authorList>
            <person name="Goeker M."/>
        </authorList>
    </citation>
    <scope>NUCLEOTIDE SEQUENCE [LARGE SCALE GENOMIC DNA]</scope>
    <source>
        <strain evidence="2 3">DSM 100044</strain>
    </source>
</reference>
<dbReference type="Pfam" id="PF02586">
    <property type="entry name" value="SRAP"/>
    <property type="match status" value="1"/>
</dbReference>
<dbReference type="InterPro" id="IPR003738">
    <property type="entry name" value="SRAP"/>
</dbReference>
<name>A0A7W9BGZ9_9SPHN</name>
<dbReference type="GO" id="GO:0003697">
    <property type="term" value="F:single-stranded DNA binding"/>
    <property type="evidence" value="ECO:0007669"/>
    <property type="project" value="InterPro"/>
</dbReference>
<dbReference type="Gene3D" id="3.90.1680.10">
    <property type="entry name" value="SOS response associated peptidase-like"/>
    <property type="match status" value="1"/>
</dbReference>
<dbReference type="GO" id="GO:0106300">
    <property type="term" value="P:protein-DNA covalent cross-linking repair"/>
    <property type="evidence" value="ECO:0007669"/>
    <property type="project" value="InterPro"/>
</dbReference>
<dbReference type="SUPFAM" id="SSF143081">
    <property type="entry name" value="BB1717-like"/>
    <property type="match status" value="1"/>
</dbReference>
<evidence type="ECO:0000313" key="2">
    <source>
        <dbReference type="EMBL" id="MBB5717046.1"/>
    </source>
</evidence>
<feature type="region of interest" description="Disordered" evidence="1">
    <location>
        <begin position="188"/>
        <end position="228"/>
    </location>
</feature>
<comment type="caution">
    <text evidence="2">The sequence shown here is derived from an EMBL/GenBank/DDBJ whole genome shotgun (WGS) entry which is preliminary data.</text>
</comment>
<sequence>MTAKQAELAARYGVEPIYPEDATLPPPELFPDRPAWVVRQGSAGLQLDTMAWGFPRKVPGKKIDKATGKPVLLDTKVTNVPNYTSPFWKTAMANPERRCLVPFTSFSEYGPGPAGRRPLFWFDVPSRPIVSFAGVWRPTESGPVFAFLTTEPNPLVAPIHPKAMPVLLDEEDEESWLTCSFDQAVAHPRPFPSQLMSGQQAQDPRAVIGEGEQDSEGDQQADQPSLDL</sequence>
<accession>A0A7W9BGZ9</accession>
<proteinExistence type="predicted"/>
<dbReference type="Proteomes" id="UP000546200">
    <property type="component" value="Unassembled WGS sequence"/>
</dbReference>
<evidence type="ECO:0000256" key="1">
    <source>
        <dbReference type="SAM" id="MobiDB-lite"/>
    </source>
</evidence>
<organism evidence="2 3">
    <name type="scientific">Sphingomonas aerophila</name>
    <dbReference type="NCBI Taxonomy" id="1344948"/>
    <lineage>
        <taxon>Bacteria</taxon>
        <taxon>Pseudomonadati</taxon>
        <taxon>Pseudomonadota</taxon>
        <taxon>Alphaproteobacteria</taxon>
        <taxon>Sphingomonadales</taxon>
        <taxon>Sphingomonadaceae</taxon>
        <taxon>Sphingomonas</taxon>
    </lineage>
</organism>
<dbReference type="EMBL" id="JACIJK010000022">
    <property type="protein sequence ID" value="MBB5717046.1"/>
    <property type="molecule type" value="Genomic_DNA"/>
</dbReference>
<evidence type="ECO:0000313" key="3">
    <source>
        <dbReference type="Proteomes" id="UP000546200"/>
    </source>
</evidence>
<keyword evidence="3" id="KW-1185">Reference proteome</keyword>